<keyword evidence="1" id="KW-1133">Transmembrane helix</keyword>
<keyword evidence="5" id="KW-1185">Reference proteome</keyword>
<evidence type="ECO:0000313" key="5">
    <source>
        <dbReference type="Proteomes" id="UP001150062"/>
    </source>
</evidence>
<sequence length="777" mass="90795">MRFYKSFIRDYFSCTVLAIIYFFVCLFLTIQIPSQFDLENLDVEYTESNCKGCLDNTTDRVFWFLHVSDTHISEKSNPNGLKHFKEFVNFAKTVNASCAIATGDITNGAHAEDSGIVVQQKREWEDYHRIIHESNLTMKFFDVKGNHDNWGIANKYSSNNYYYQYSQQKEYLSNSDRSKIEKYEIDFEFGKYVFLSLDFNQYPGVSRPFGVFGLPGEKELNSLETYLAGIKSNHTILFGHHPFMFQNPYIRTSTKKSFSKLVRENRVLAYLTGHYHQPGMYSELFGKRKGLMELEVADLSWQRYFRICAIDNDIFSFIDLRLEDLKKPIALVTNPTDSKFLSSKEPLWRISNSEYLRVLIFEDHLSDDAHRTKSVEFQLFEEGKEEGATKKALSRVSNDHPLWVQEWDPTAYQKADGCVVKIILTLNSGEKIIKSQPFSVNGKQSNMGFTIPQIYQRLNIYQITVSLFVIIMIFCFVFLLIVPKIIKMSKFTTQQWKFFDKELRSNSNYKQMRFQKIVKFHFKYNFWKYARLSKKIWLLFFVSMVFLLFSPAMISPMITDNGKFEDGKENSSAAKSNSSNWGVAWILFGVYCNGTTHYHPSLLLFAVVFLSFIWFPILNLFSKIPSSSADNEVNPRTRLFRLPSFWVSLVFISIGFMMIYWRISTLGVYSIIFSFALIWNSIVLILTFLWVIVRDIWLISIAHKKKNQKMIQSEEKIDNSSLLENVDFFQDLNSSSGAIELVDNLEEYNNKHFEDQILKVSNNTKDDEIDDEIEIEN</sequence>
<dbReference type="Pfam" id="PF00149">
    <property type="entry name" value="Metallophos"/>
    <property type="match status" value="1"/>
</dbReference>
<feature type="domain" description="TMEM62 Ig-like" evidence="3">
    <location>
        <begin position="326"/>
        <end position="443"/>
    </location>
</feature>
<dbReference type="PANTHER" id="PTHR14795:SF0">
    <property type="entry name" value="TRANSMEMBRANE PROTEIN 62"/>
    <property type="match status" value="1"/>
</dbReference>
<gene>
    <name evidence="4" type="ORF">M0813_08323</name>
</gene>
<name>A0ABQ8XB55_9EUKA</name>
<dbReference type="Gene3D" id="3.60.21.10">
    <property type="match status" value="1"/>
</dbReference>
<keyword evidence="4" id="KW-0067">ATP-binding</keyword>
<feature type="transmembrane region" description="Helical" evidence="1">
    <location>
        <begin position="460"/>
        <end position="482"/>
    </location>
</feature>
<keyword evidence="1" id="KW-0472">Membrane</keyword>
<reference evidence="4" key="1">
    <citation type="submission" date="2022-08" db="EMBL/GenBank/DDBJ databases">
        <title>Novel sulfate-reducing endosymbionts in the free-living metamonad Anaeramoeba.</title>
        <authorList>
            <person name="Jerlstrom-Hultqvist J."/>
            <person name="Cepicka I."/>
            <person name="Gallot-Lavallee L."/>
            <person name="Salas-Leiva D."/>
            <person name="Curtis B.A."/>
            <person name="Zahonova K."/>
            <person name="Pipaliya S."/>
            <person name="Dacks J."/>
            <person name="Roger A.J."/>
        </authorList>
    </citation>
    <scope>NUCLEOTIDE SEQUENCE</scope>
    <source>
        <strain evidence="4">Schooner1</strain>
    </source>
</reference>
<keyword evidence="1" id="KW-0812">Transmembrane</keyword>
<evidence type="ECO:0000256" key="1">
    <source>
        <dbReference type="SAM" id="Phobius"/>
    </source>
</evidence>
<comment type="caution">
    <text evidence="4">The sequence shown here is derived from an EMBL/GenBank/DDBJ whole genome shotgun (WGS) entry which is preliminary data.</text>
</comment>
<dbReference type="PANTHER" id="PTHR14795">
    <property type="entry name" value="HELICASE RELATED"/>
    <property type="match status" value="1"/>
</dbReference>
<accession>A0ABQ8XB55</accession>
<dbReference type="GO" id="GO:0004386">
    <property type="term" value="F:helicase activity"/>
    <property type="evidence" value="ECO:0007669"/>
    <property type="project" value="UniProtKB-KW"/>
</dbReference>
<dbReference type="InterPro" id="IPR029052">
    <property type="entry name" value="Metallo-depent_PP-like"/>
</dbReference>
<dbReference type="EMBL" id="JAOAOG010000325">
    <property type="protein sequence ID" value="KAJ6228828.1"/>
    <property type="molecule type" value="Genomic_DNA"/>
</dbReference>
<dbReference type="Pfam" id="PF24384">
    <property type="entry name" value="Ig_TMM62"/>
    <property type="match status" value="1"/>
</dbReference>
<dbReference type="SUPFAM" id="SSF56300">
    <property type="entry name" value="Metallo-dependent phosphatases"/>
    <property type="match status" value="1"/>
</dbReference>
<keyword evidence="4" id="KW-0378">Hydrolase</keyword>
<dbReference type="InterPro" id="IPR004843">
    <property type="entry name" value="Calcineurin-like_PHP"/>
</dbReference>
<feature type="transmembrane region" description="Helical" evidence="1">
    <location>
        <begin position="642"/>
        <end position="663"/>
    </location>
</feature>
<feature type="transmembrane region" description="Helical" evidence="1">
    <location>
        <begin position="669"/>
        <end position="693"/>
    </location>
</feature>
<dbReference type="InterPro" id="IPR056229">
    <property type="entry name" value="Ig_TMM62"/>
</dbReference>
<evidence type="ECO:0000259" key="2">
    <source>
        <dbReference type="Pfam" id="PF00149"/>
    </source>
</evidence>
<feature type="domain" description="Calcineurin-like phosphoesterase" evidence="2">
    <location>
        <begin position="63"/>
        <end position="278"/>
    </location>
</feature>
<feature type="transmembrane region" description="Helical" evidence="1">
    <location>
        <begin position="12"/>
        <end position="30"/>
    </location>
</feature>
<keyword evidence="4" id="KW-0347">Helicase</keyword>
<proteinExistence type="predicted"/>
<dbReference type="Proteomes" id="UP001150062">
    <property type="component" value="Unassembled WGS sequence"/>
</dbReference>
<organism evidence="4 5">
    <name type="scientific">Anaeramoeba flamelloides</name>
    <dbReference type="NCBI Taxonomy" id="1746091"/>
    <lineage>
        <taxon>Eukaryota</taxon>
        <taxon>Metamonada</taxon>
        <taxon>Anaeramoebidae</taxon>
        <taxon>Anaeramoeba</taxon>
    </lineage>
</organism>
<evidence type="ECO:0000313" key="4">
    <source>
        <dbReference type="EMBL" id="KAJ6228828.1"/>
    </source>
</evidence>
<feature type="transmembrane region" description="Helical" evidence="1">
    <location>
        <begin position="602"/>
        <end position="621"/>
    </location>
</feature>
<feature type="transmembrane region" description="Helical" evidence="1">
    <location>
        <begin position="536"/>
        <end position="558"/>
    </location>
</feature>
<evidence type="ECO:0000259" key="3">
    <source>
        <dbReference type="Pfam" id="PF24384"/>
    </source>
</evidence>
<keyword evidence="4" id="KW-0547">Nucleotide-binding</keyword>
<protein>
    <submittedName>
        <fullName evidence="4">Helicase related</fullName>
    </submittedName>
</protein>